<dbReference type="STRING" id="230819.A0A5C3K924"/>
<evidence type="ECO:0000313" key="1">
    <source>
        <dbReference type="EMBL" id="TFK16451.1"/>
    </source>
</evidence>
<dbReference type="AlphaFoldDB" id="A0A5C3K924"/>
<keyword evidence="2" id="KW-1185">Reference proteome</keyword>
<gene>
    <name evidence="1" type="ORF">FA15DRAFT_607280</name>
</gene>
<name>A0A5C3K924_COPMA</name>
<feature type="non-terminal residue" evidence="1">
    <location>
        <position position="215"/>
    </location>
</feature>
<dbReference type="Proteomes" id="UP000307440">
    <property type="component" value="Unassembled WGS sequence"/>
</dbReference>
<accession>A0A5C3K924</accession>
<evidence type="ECO:0000313" key="2">
    <source>
        <dbReference type="Proteomes" id="UP000307440"/>
    </source>
</evidence>
<dbReference type="EMBL" id="ML210801">
    <property type="protein sequence ID" value="TFK16451.1"/>
    <property type="molecule type" value="Genomic_DNA"/>
</dbReference>
<dbReference type="SUPFAM" id="SSF56672">
    <property type="entry name" value="DNA/RNA polymerases"/>
    <property type="match status" value="1"/>
</dbReference>
<reference evidence="1 2" key="1">
    <citation type="journal article" date="2019" name="Nat. Ecol. Evol.">
        <title>Megaphylogeny resolves global patterns of mushroom evolution.</title>
        <authorList>
            <person name="Varga T."/>
            <person name="Krizsan K."/>
            <person name="Foldi C."/>
            <person name="Dima B."/>
            <person name="Sanchez-Garcia M."/>
            <person name="Sanchez-Ramirez S."/>
            <person name="Szollosi G.J."/>
            <person name="Szarkandi J.G."/>
            <person name="Papp V."/>
            <person name="Albert L."/>
            <person name="Andreopoulos W."/>
            <person name="Angelini C."/>
            <person name="Antonin V."/>
            <person name="Barry K.W."/>
            <person name="Bougher N.L."/>
            <person name="Buchanan P."/>
            <person name="Buyck B."/>
            <person name="Bense V."/>
            <person name="Catcheside P."/>
            <person name="Chovatia M."/>
            <person name="Cooper J."/>
            <person name="Damon W."/>
            <person name="Desjardin D."/>
            <person name="Finy P."/>
            <person name="Geml J."/>
            <person name="Haridas S."/>
            <person name="Hughes K."/>
            <person name="Justo A."/>
            <person name="Karasinski D."/>
            <person name="Kautmanova I."/>
            <person name="Kiss B."/>
            <person name="Kocsube S."/>
            <person name="Kotiranta H."/>
            <person name="LaButti K.M."/>
            <person name="Lechner B.E."/>
            <person name="Liimatainen K."/>
            <person name="Lipzen A."/>
            <person name="Lukacs Z."/>
            <person name="Mihaltcheva S."/>
            <person name="Morgado L.N."/>
            <person name="Niskanen T."/>
            <person name="Noordeloos M.E."/>
            <person name="Ohm R.A."/>
            <person name="Ortiz-Santana B."/>
            <person name="Ovrebo C."/>
            <person name="Racz N."/>
            <person name="Riley R."/>
            <person name="Savchenko A."/>
            <person name="Shiryaev A."/>
            <person name="Soop K."/>
            <person name="Spirin V."/>
            <person name="Szebenyi C."/>
            <person name="Tomsovsky M."/>
            <person name="Tulloss R.E."/>
            <person name="Uehling J."/>
            <person name="Grigoriev I.V."/>
            <person name="Vagvolgyi C."/>
            <person name="Papp T."/>
            <person name="Martin F.M."/>
            <person name="Miettinen O."/>
            <person name="Hibbett D.S."/>
            <person name="Nagy L.G."/>
        </authorList>
    </citation>
    <scope>NUCLEOTIDE SEQUENCE [LARGE SCALE GENOMIC DNA]</scope>
    <source>
        <strain evidence="1 2">CBS 121175</strain>
    </source>
</reference>
<protein>
    <submittedName>
        <fullName evidence="1">Uncharacterized protein</fullName>
    </submittedName>
</protein>
<dbReference type="OrthoDB" id="5599163at2759"/>
<dbReference type="Gene3D" id="3.10.10.10">
    <property type="entry name" value="HIV Type 1 Reverse Transcriptase, subunit A, domain 1"/>
    <property type="match status" value="1"/>
</dbReference>
<sequence>MYASLTTAEDLTRNGSTDIADVLINNTFRHDRANNVFAYKHIANRIKPVPGTTPEQFNVRRFPPPVDPMTTLPPLSKTPPDFVPGERLTAERMEQLGVAKNSFLSEEERKLAMMVLTNNEMALAFDESQKGRFRLDMFPELQFTVLPHVPWAEPSNHIPLAIEEKVMKMLKDKVDAGTYEPLTSSYRHQWFCVGKKDGGVRIMHNLGPLNRVTIK</sequence>
<proteinExistence type="predicted"/>
<dbReference type="InterPro" id="IPR043502">
    <property type="entry name" value="DNA/RNA_pol_sf"/>
</dbReference>
<organism evidence="1 2">
    <name type="scientific">Coprinopsis marcescibilis</name>
    <name type="common">Agaric fungus</name>
    <name type="synonym">Psathyrella marcescibilis</name>
    <dbReference type="NCBI Taxonomy" id="230819"/>
    <lineage>
        <taxon>Eukaryota</taxon>
        <taxon>Fungi</taxon>
        <taxon>Dikarya</taxon>
        <taxon>Basidiomycota</taxon>
        <taxon>Agaricomycotina</taxon>
        <taxon>Agaricomycetes</taxon>
        <taxon>Agaricomycetidae</taxon>
        <taxon>Agaricales</taxon>
        <taxon>Agaricineae</taxon>
        <taxon>Psathyrellaceae</taxon>
        <taxon>Coprinopsis</taxon>
    </lineage>
</organism>